<dbReference type="InterPro" id="IPR025166">
    <property type="entry name" value="Integrase_DNA_bind_dom"/>
</dbReference>
<dbReference type="EMBL" id="FUWJ01000019">
    <property type="protein sequence ID" value="SKA40322.1"/>
    <property type="molecule type" value="Genomic_DNA"/>
</dbReference>
<gene>
    <name evidence="9" type="ORF">SAMN02745126_06330</name>
</gene>
<dbReference type="Gene3D" id="1.10.443.10">
    <property type="entry name" value="Intergrase catalytic core"/>
    <property type="match status" value="1"/>
</dbReference>
<feature type="non-terminal residue" evidence="9">
    <location>
        <position position="1"/>
    </location>
</feature>
<dbReference type="InterPro" id="IPR002104">
    <property type="entry name" value="Integrase_catalytic"/>
</dbReference>
<dbReference type="InterPro" id="IPR044068">
    <property type="entry name" value="CB"/>
</dbReference>
<keyword evidence="4" id="KW-0233">DNA recombination</keyword>
<evidence type="ECO:0000313" key="10">
    <source>
        <dbReference type="Proteomes" id="UP000190092"/>
    </source>
</evidence>
<dbReference type="InterPro" id="IPR010998">
    <property type="entry name" value="Integrase_recombinase_N"/>
</dbReference>
<dbReference type="SUPFAM" id="SSF56349">
    <property type="entry name" value="DNA breaking-rejoining enzymes"/>
    <property type="match status" value="1"/>
</dbReference>
<comment type="similarity">
    <text evidence="1">Belongs to the 'phage' integrase family.</text>
</comment>
<protein>
    <submittedName>
        <fullName evidence="9">Integrase</fullName>
    </submittedName>
</protein>
<dbReference type="GO" id="GO:0006310">
    <property type="term" value="P:DNA recombination"/>
    <property type="evidence" value="ECO:0007669"/>
    <property type="project" value="UniProtKB-KW"/>
</dbReference>
<dbReference type="Pfam" id="PF00589">
    <property type="entry name" value="Phage_integrase"/>
    <property type="match status" value="1"/>
</dbReference>
<feature type="domain" description="Tyr recombinase" evidence="7">
    <location>
        <begin position="175"/>
        <end position="354"/>
    </location>
</feature>
<feature type="region of interest" description="Disordered" evidence="6">
    <location>
        <begin position="381"/>
        <end position="404"/>
    </location>
</feature>
<evidence type="ECO:0000259" key="8">
    <source>
        <dbReference type="PROSITE" id="PS51900"/>
    </source>
</evidence>
<reference evidence="10" key="1">
    <citation type="submission" date="2017-02" db="EMBL/GenBank/DDBJ databases">
        <authorList>
            <person name="Varghese N."/>
            <person name="Submissions S."/>
        </authorList>
    </citation>
    <scope>NUCLEOTIDE SEQUENCE [LARGE SCALE GENOMIC DNA]</scope>
    <source>
        <strain evidence="10">ATCC 27094</strain>
    </source>
</reference>
<dbReference type="Gene3D" id="3.30.160.390">
    <property type="entry name" value="Integrase, DNA-binding domain"/>
    <property type="match status" value="1"/>
</dbReference>
<feature type="domain" description="Core-binding (CB)" evidence="8">
    <location>
        <begin position="70"/>
        <end position="152"/>
    </location>
</feature>
<evidence type="ECO:0000313" key="9">
    <source>
        <dbReference type="EMBL" id="SKA40322.1"/>
    </source>
</evidence>
<dbReference type="InterPro" id="IPR050808">
    <property type="entry name" value="Phage_Integrase"/>
</dbReference>
<dbReference type="InterPro" id="IPR013762">
    <property type="entry name" value="Integrase-like_cat_sf"/>
</dbReference>
<dbReference type="PANTHER" id="PTHR30629">
    <property type="entry name" value="PROPHAGE INTEGRASE"/>
    <property type="match status" value="1"/>
</dbReference>
<evidence type="ECO:0000256" key="2">
    <source>
        <dbReference type="ARBA" id="ARBA00022908"/>
    </source>
</evidence>
<dbReference type="Pfam" id="PF13356">
    <property type="entry name" value="Arm-DNA-bind_3"/>
    <property type="match status" value="1"/>
</dbReference>
<dbReference type="AlphaFoldDB" id="A0A1T4TIQ1"/>
<dbReference type="RefSeq" id="WP_139374197.1">
    <property type="nucleotide sequence ID" value="NZ_FUWJ01000019.1"/>
</dbReference>
<proteinExistence type="inferred from homology"/>
<dbReference type="OrthoDB" id="9795573at2"/>
<dbReference type="CDD" id="cd00801">
    <property type="entry name" value="INT_P4_C"/>
    <property type="match status" value="1"/>
</dbReference>
<keyword evidence="3 5" id="KW-0238">DNA-binding</keyword>
<evidence type="ECO:0000256" key="5">
    <source>
        <dbReference type="PROSITE-ProRule" id="PRU01248"/>
    </source>
</evidence>
<dbReference type="Gene3D" id="1.10.150.130">
    <property type="match status" value="1"/>
</dbReference>
<keyword evidence="2" id="KW-0229">DNA integration</keyword>
<dbReference type="GO" id="GO:0015074">
    <property type="term" value="P:DNA integration"/>
    <property type="evidence" value="ECO:0007669"/>
    <property type="project" value="UniProtKB-KW"/>
</dbReference>
<sequence length="404" mass="44786">LVKPSGSRLWNQAYRFGGKQKKLSHGAYPSVSLATARLLRDEARKLLASGVDPGANKKAAKLTAVISVNNTFGRIAEEYLQRIEDEGAAESTVKKNRWMLVDLAGPDLGTRPIADITPAEILVLLQRIERSGRRETARRLRGLIGTVFRLGVSTLRAENDPTHLLRGALKAPKVQHRAAITDEKQLGALLAAIDAYDGWSTLRCALQFTALTFARPGEVRGATWAEIDLEGAIWRIDGARTKVRRPHDVPLSRQALDVLRDVKEIAPKSLLVFPAIRSNARPLSENAMNAALRRMGFTQDEMTAHGFRAAASSILNERGFRPDVIEAALGHQDQNEIRRTYNRASYWSERIELMQAWANCLDQLKQTPDEKTSVVGWMDQRSGLSGRHRPLPSVATSRGLRPSD</sequence>
<evidence type="ECO:0000256" key="4">
    <source>
        <dbReference type="ARBA" id="ARBA00023172"/>
    </source>
</evidence>
<dbReference type="PANTHER" id="PTHR30629:SF2">
    <property type="entry name" value="PROPHAGE INTEGRASE INTS-RELATED"/>
    <property type="match status" value="1"/>
</dbReference>
<dbReference type="STRING" id="225324.SAMN02745126_06330"/>
<keyword evidence="10" id="KW-1185">Reference proteome</keyword>
<dbReference type="Proteomes" id="UP000190092">
    <property type="component" value="Unassembled WGS sequence"/>
</dbReference>
<dbReference type="PROSITE" id="PS51898">
    <property type="entry name" value="TYR_RECOMBINASE"/>
    <property type="match status" value="1"/>
</dbReference>
<name>A0A1T4TIQ1_9HYPH</name>
<dbReference type="Pfam" id="PF22022">
    <property type="entry name" value="Phage_int_M"/>
    <property type="match status" value="1"/>
</dbReference>
<dbReference type="InterPro" id="IPR053876">
    <property type="entry name" value="Phage_int_M"/>
</dbReference>
<dbReference type="InterPro" id="IPR011010">
    <property type="entry name" value="DNA_brk_join_enz"/>
</dbReference>
<dbReference type="InterPro" id="IPR038488">
    <property type="entry name" value="Integrase_DNA-bd_sf"/>
</dbReference>
<evidence type="ECO:0000256" key="1">
    <source>
        <dbReference type="ARBA" id="ARBA00008857"/>
    </source>
</evidence>
<evidence type="ECO:0000259" key="7">
    <source>
        <dbReference type="PROSITE" id="PS51898"/>
    </source>
</evidence>
<evidence type="ECO:0000256" key="3">
    <source>
        <dbReference type="ARBA" id="ARBA00023125"/>
    </source>
</evidence>
<dbReference type="GO" id="GO:0003677">
    <property type="term" value="F:DNA binding"/>
    <property type="evidence" value="ECO:0007669"/>
    <property type="project" value="UniProtKB-UniRule"/>
</dbReference>
<accession>A0A1T4TIQ1</accession>
<organism evidence="9 10">
    <name type="scientific">Enhydrobacter aerosaccus</name>
    <dbReference type="NCBI Taxonomy" id="225324"/>
    <lineage>
        <taxon>Bacteria</taxon>
        <taxon>Pseudomonadati</taxon>
        <taxon>Pseudomonadota</taxon>
        <taxon>Alphaproteobacteria</taxon>
        <taxon>Hyphomicrobiales</taxon>
        <taxon>Enhydrobacter</taxon>
    </lineage>
</organism>
<evidence type="ECO:0000256" key="6">
    <source>
        <dbReference type="SAM" id="MobiDB-lite"/>
    </source>
</evidence>
<dbReference type="PROSITE" id="PS51900">
    <property type="entry name" value="CB"/>
    <property type="match status" value="1"/>
</dbReference>